<dbReference type="EMBL" id="LR877153">
    <property type="protein sequence ID" value="CAD2217652.1"/>
    <property type="molecule type" value="Genomic_DNA"/>
</dbReference>
<feature type="domain" description="Dynein axonemal assembly factor 5 TPR repeats" evidence="2">
    <location>
        <begin position="11"/>
        <end position="296"/>
    </location>
</feature>
<feature type="domain" description="Dynein axonemal assembly factor 5 HEAT-repeat" evidence="1">
    <location>
        <begin position="330"/>
        <end position="545"/>
    </location>
</feature>
<dbReference type="Pfam" id="PF24573">
    <property type="entry name" value="HEAT_DAAF5"/>
    <property type="match status" value="1"/>
</dbReference>
<proteinExistence type="predicted"/>
<dbReference type="PANTHER" id="PTHR16216:SF2">
    <property type="entry name" value="DYNEIN AXONEMAL ASSEMBLY FACTOR 5"/>
    <property type="match status" value="1"/>
</dbReference>
<dbReference type="PANTHER" id="PTHR16216">
    <property type="entry name" value="DYNEIN ASSEMBLY FACTOR 5, AXONEMAL"/>
    <property type="match status" value="1"/>
</dbReference>
<dbReference type="VEuPathDB" id="TriTrypDB:ADEAN_000513100"/>
<dbReference type="Pfam" id="PF25757">
    <property type="entry name" value="TPR_DNAAF5"/>
    <property type="match status" value="1"/>
</dbReference>
<reference evidence="3 4" key="1">
    <citation type="submission" date="2020-08" db="EMBL/GenBank/DDBJ databases">
        <authorList>
            <person name="Newling K."/>
            <person name="Davey J."/>
            <person name="Forrester S."/>
        </authorList>
    </citation>
    <scope>NUCLEOTIDE SEQUENCE [LARGE SCALE GENOMIC DNA]</scope>
    <source>
        <strain evidence="4">Crithidia deanei Carvalho (ATCC PRA-265)</strain>
    </source>
</reference>
<evidence type="ECO:0000313" key="4">
    <source>
        <dbReference type="Proteomes" id="UP000515908"/>
    </source>
</evidence>
<dbReference type="InterPro" id="IPR016024">
    <property type="entry name" value="ARM-type_fold"/>
</dbReference>
<keyword evidence="4" id="KW-1185">Reference proteome</keyword>
<dbReference type="InterPro" id="IPR056497">
    <property type="entry name" value="HEAT_DAAF5"/>
</dbReference>
<dbReference type="InterPro" id="IPR052623">
    <property type="entry name" value="DAAF5"/>
</dbReference>
<protein>
    <recommendedName>
        <fullName evidence="5">HEAT repeat</fullName>
    </recommendedName>
</protein>
<dbReference type="AlphaFoldDB" id="A0A7G2CHG1"/>
<dbReference type="SUPFAM" id="SSF48371">
    <property type="entry name" value="ARM repeat"/>
    <property type="match status" value="1"/>
</dbReference>
<dbReference type="InterPro" id="IPR011989">
    <property type="entry name" value="ARM-like"/>
</dbReference>
<evidence type="ECO:0000259" key="1">
    <source>
        <dbReference type="Pfam" id="PF24573"/>
    </source>
</evidence>
<sequence length="900" mass="100481">MESYQKHVNGLTDSNKMKRCASYKQLSGLVKQDPTLFPKKEAFDLIRTCLKGFEDPSERCREEAISIVNELVSSQDANVLDWVLPSVVTRIGITPVAENSEELRLHLLKLASKCMSAFPHEIGPRNFMDFFQVLLENCLSDPYPDLKKEACRIVVQLCQIEPQQVKAIATPIAQAIKKSCLLHKHSSVRSEAVDAFGVLIRHGATSVLSEKSEAANNATEAQLYILANDHSEPVRIAVLNVLSHILLGINERLEYHKKYFPHVLVLSTDSFESVQKKAEELLNDIGKLYLLDNEDNRIDMNSRRITMKDIEWYADDEYPNMHLSSVDPEKYAILRKRPSLGTRYAVAEATRGFLDRILEDVTAIDWVIPFSMSNKRVMALRILWVTILHNEKSSVQFTERILSSLYKALRDENNEVREETNICVEILGKFLTPEQYLPFLISKSETPASEETTIVEKTGSKVIISKPFEGGEKTVTPTLFSTAGTSTKCSILKVLGYFILGSKDKLTNSNATQIVVALTSEDLIGSDTEDLLCSLIECFNMIFPVFAEMKFFPSPENPLPKEVEENAQQRTLDSIVFYALLRVKASPLPSPPKMAADSIAVLSTTVTGDPEGIYDLHVSRILARHAYSMPAAAFSDLVLTASFNEQSGKLIVSVLVDKLEGVDFTMRVTEELRYFAVLERLLHERASFSVAELGQLLTRILIPLGSFQPGQVAHLFRKIAVNCLCTVSSDFYREKTKLALDDSSVLLKIPLIWCSASDSDDGEMRLICMLSLPDICKYPSTAGASSDIVQSIILRFDDSSDVIRLRTAEGLLKVLKEPSEIDSSVTAELVAQAVPLTKKILIYLDDDEESTTQQVLKEVLVGLGCLSPNIVVDLTRSARTKHRDPTLCDEVIQSITHDSE</sequence>
<evidence type="ECO:0000259" key="2">
    <source>
        <dbReference type="Pfam" id="PF25757"/>
    </source>
</evidence>
<accession>A0A7G2CHG1</accession>
<dbReference type="InterPro" id="IPR057978">
    <property type="entry name" value="TPR_DAAF5"/>
</dbReference>
<dbReference type="OrthoDB" id="413572at2759"/>
<gene>
    <name evidence="3" type="ORF">ADEAN_000513100</name>
</gene>
<dbReference type="Proteomes" id="UP000515908">
    <property type="component" value="Chromosome 09"/>
</dbReference>
<evidence type="ECO:0000313" key="3">
    <source>
        <dbReference type="EMBL" id="CAD2217652.1"/>
    </source>
</evidence>
<name>A0A7G2CHG1_9TRYP</name>
<evidence type="ECO:0008006" key="5">
    <source>
        <dbReference type="Google" id="ProtNLM"/>
    </source>
</evidence>
<organism evidence="3 4">
    <name type="scientific">Angomonas deanei</name>
    <dbReference type="NCBI Taxonomy" id="59799"/>
    <lineage>
        <taxon>Eukaryota</taxon>
        <taxon>Discoba</taxon>
        <taxon>Euglenozoa</taxon>
        <taxon>Kinetoplastea</taxon>
        <taxon>Metakinetoplastina</taxon>
        <taxon>Trypanosomatida</taxon>
        <taxon>Trypanosomatidae</taxon>
        <taxon>Strigomonadinae</taxon>
        <taxon>Angomonas</taxon>
    </lineage>
</organism>
<dbReference type="Gene3D" id="1.25.10.10">
    <property type="entry name" value="Leucine-rich Repeat Variant"/>
    <property type="match status" value="2"/>
</dbReference>